<comment type="similarity">
    <text evidence="1">Belongs to the short-chain dehydrogenases/reductases (SDR) family.</text>
</comment>
<keyword evidence="4" id="KW-1185">Reference proteome</keyword>
<dbReference type="CDD" id="cd05233">
    <property type="entry name" value="SDR_c"/>
    <property type="match status" value="1"/>
</dbReference>
<evidence type="ECO:0000256" key="2">
    <source>
        <dbReference type="ARBA" id="ARBA00023002"/>
    </source>
</evidence>
<dbReference type="InterPro" id="IPR002347">
    <property type="entry name" value="SDR_fam"/>
</dbReference>
<protein>
    <submittedName>
        <fullName evidence="3">SDR family oxidoreductase</fullName>
    </submittedName>
</protein>
<proteinExistence type="inferred from homology"/>
<name>A0ABY2S4C9_9PSEU</name>
<comment type="caution">
    <text evidence="3">The sequence shown here is derived from an EMBL/GenBank/DDBJ whole genome shotgun (WGS) entry which is preliminary data.</text>
</comment>
<evidence type="ECO:0000256" key="1">
    <source>
        <dbReference type="ARBA" id="ARBA00006484"/>
    </source>
</evidence>
<dbReference type="PANTHER" id="PTHR43943:SF17">
    <property type="entry name" value="3-PHENYLPROPIONATE-DIHYDRODIOL_CINNAMIC ACID-DIHYDRODIOL DEHYDROGENASE"/>
    <property type="match status" value="1"/>
</dbReference>
<accession>A0ABY2S4C9</accession>
<dbReference type="RefSeq" id="WP_112268412.1">
    <property type="nucleotide sequence ID" value="NZ_SWMS01000010.1"/>
</dbReference>
<organism evidence="3 4">
    <name type="scientific">Prauserella endophytica</name>
    <dbReference type="NCBI Taxonomy" id="1592324"/>
    <lineage>
        <taxon>Bacteria</taxon>
        <taxon>Bacillati</taxon>
        <taxon>Actinomycetota</taxon>
        <taxon>Actinomycetes</taxon>
        <taxon>Pseudonocardiales</taxon>
        <taxon>Pseudonocardiaceae</taxon>
        <taxon>Prauserella</taxon>
        <taxon>Prauserella coralliicola group</taxon>
    </lineage>
</organism>
<dbReference type="SUPFAM" id="SSF51735">
    <property type="entry name" value="NAD(P)-binding Rossmann-fold domains"/>
    <property type="match status" value="1"/>
</dbReference>
<dbReference type="PANTHER" id="PTHR43943">
    <property type="entry name" value="DEHYDROGENASE/REDUCTASE (SDR FAMILY) MEMBER 4"/>
    <property type="match status" value="1"/>
</dbReference>
<evidence type="ECO:0000313" key="3">
    <source>
        <dbReference type="EMBL" id="TKG69668.1"/>
    </source>
</evidence>
<dbReference type="InterPro" id="IPR036291">
    <property type="entry name" value="NAD(P)-bd_dom_sf"/>
</dbReference>
<evidence type="ECO:0000313" key="4">
    <source>
        <dbReference type="Proteomes" id="UP000309992"/>
    </source>
</evidence>
<dbReference type="EMBL" id="SWMS01000010">
    <property type="protein sequence ID" value="TKG69668.1"/>
    <property type="molecule type" value="Genomic_DNA"/>
</dbReference>
<dbReference type="Proteomes" id="UP000309992">
    <property type="component" value="Unassembled WGS sequence"/>
</dbReference>
<dbReference type="Gene3D" id="3.40.50.720">
    <property type="entry name" value="NAD(P)-binding Rossmann-like Domain"/>
    <property type="match status" value="1"/>
</dbReference>
<dbReference type="PRINTS" id="PR00081">
    <property type="entry name" value="GDHRDH"/>
</dbReference>
<keyword evidence="2" id="KW-0560">Oxidoreductase</keyword>
<reference evidence="3 4" key="1">
    <citation type="journal article" date="2015" name="Antonie Van Leeuwenhoek">
        <title>Prauserella endophytica sp. nov., an endophytic actinobacterium isolated from Tamarix taklamakanensis.</title>
        <authorList>
            <person name="Liu J.M."/>
            <person name="Habden X."/>
            <person name="Guo L."/>
            <person name="Tuo L."/>
            <person name="Jiang Z.K."/>
            <person name="Liu S.W."/>
            <person name="Liu X.F."/>
            <person name="Chen L."/>
            <person name="Li R.F."/>
            <person name="Zhang Y.Q."/>
            <person name="Sun C.H."/>
        </authorList>
    </citation>
    <scope>NUCLEOTIDE SEQUENCE [LARGE SCALE GENOMIC DNA]</scope>
    <source>
        <strain evidence="3 4">CGMCC 4.7182</strain>
    </source>
</reference>
<dbReference type="Pfam" id="PF13561">
    <property type="entry name" value="adh_short_C2"/>
    <property type="match status" value="1"/>
</dbReference>
<sequence length="249" mass="26058">MRTLTGRSAVVTGGTHGMGLAIARALLDDGAEVVATGRNRDNVGKARAELDSPLAHVLRSDAAELTDIDALAAYVQENLGGLDYLFVNHGIAEIRPFDQVTEESWDRHFAVNTKGSFFTVQRLAPLLRDGGAIVLTTVANDSIFPGLSAYSASKEAITAFAQVLAAELAPRRIRVNTLAPGFIVTPTMGVTGLTEDERAAFIAQGSETTPLGRNGTPEEIATAALFLATGATFTTGVELAVDGGYAQGL</sequence>
<gene>
    <name evidence="3" type="ORF">FCN18_19455</name>
</gene>